<sequence>MITRDSGGSPARSQTYDKAGVLNDAGFNVMVP</sequence>
<evidence type="ECO:0000313" key="1">
    <source>
        <dbReference type="EMBL" id="XAY05284.1"/>
    </source>
</evidence>
<accession>A0AAU7AUJ9</accession>
<organism evidence="1">
    <name type="scientific">Paraconexibacter sp. AEG42_29</name>
    <dbReference type="NCBI Taxonomy" id="2997339"/>
    <lineage>
        <taxon>Bacteria</taxon>
        <taxon>Bacillati</taxon>
        <taxon>Actinomycetota</taxon>
        <taxon>Thermoleophilia</taxon>
        <taxon>Solirubrobacterales</taxon>
        <taxon>Paraconexibacteraceae</taxon>
        <taxon>Paraconexibacter</taxon>
    </lineage>
</organism>
<gene>
    <name evidence="1" type="ORF">DSM112329_02132</name>
</gene>
<dbReference type="EMBL" id="CP114014">
    <property type="protein sequence ID" value="XAY05284.1"/>
    <property type="molecule type" value="Genomic_DNA"/>
</dbReference>
<proteinExistence type="predicted"/>
<reference evidence="1" key="1">
    <citation type="submission" date="2022-12" db="EMBL/GenBank/DDBJ databases">
        <title>Paraconexibacter alkalitolerans sp. nov. and Baekduia alba sp. nov., isolated from soil and emended description of the genera Paraconexibacter (Chun et al., 2020) and Baekduia (An et al., 2020).</title>
        <authorList>
            <person name="Vieira S."/>
            <person name="Huber K.J."/>
            <person name="Geppert A."/>
            <person name="Wolf J."/>
            <person name="Neumann-Schaal M."/>
            <person name="Muesken M."/>
            <person name="Overmann J."/>
        </authorList>
    </citation>
    <scope>NUCLEOTIDE SEQUENCE</scope>
    <source>
        <strain evidence="1">AEG42_29</strain>
    </source>
</reference>
<protein>
    <submittedName>
        <fullName evidence="1">Uncharacterized protein</fullName>
    </submittedName>
</protein>
<name>A0AAU7AUJ9_9ACTN</name>
<dbReference type="KEGG" id="parq:DSM112329_02132"/>
<dbReference type="AlphaFoldDB" id="A0AAU7AUJ9"/>